<evidence type="ECO:0000256" key="2">
    <source>
        <dbReference type="ARBA" id="ARBA00022771"/>
    </source>
</evidence>
<keyword evidence="2 5" id="KW-0863">Zinc-finger</keyword>
<feature type="domain" description="MYND-type" evidence="6">
    <location>
        <begin position="136"/>
        <end position="173"/>
    </location>
</feature>
<dbReference type="EMBL" id="JAHXZJ010002982">
    <property type="protein sequence ID" value="KAH0534980.1"/>
    <property type="molecule type" value="Genomic_DNA"/>
</dbReference>
<comment type="caution">
    <text evidence="7">The sequence shown here is derived from an EMBL/GenBank/DDBJ whole genome shotgun (WGS) entry which is preliminary data.</text>
</comment>
<evidence type="ECO:0000256" key="1">
    <source>
        <dbReference type="ARBA" id="ARBA00022723"/>
    </source>
</evidence>
<dbReference type="InterPro" id="IPR018061">
    <property type="entry name" value="Retropepsins"/>
</dbReference>
<dbReference type="CDD" id="cd00303">
    <property type="entry name" value="retropepsin_like"/>
    <property type="match status" value="1"/>
</dbReference>
<dbReference type="PROSITE" id="PS01360">
    <property type="entry name" value="ZF_MYND_1"/>
    <property type="match status" value="1"/>
</dbReference>
<dbReference type="SUPFAM" id="SSF144232">
    <property type="entry name" value="HIT/MYND zinc finger-like"/>
    <property type="match status" value="1"/>
</dbReference>
<dbReference type="GO" id="GO:0006508">
    <property type="term" value="P:proteolysis"/>
    <property type="evidence" value="ECO:0007669"/>
    <property type="project" value="InterPro"/>
</dbReference>
<reference evidence="7 8" key="1">
    <citation type="journal article" date="2021" name="J. Hered.">
        <title>A chromosome-level genome assembly of the parasitoid wasp, Cotesia glomerata (Hymenoptera: Braconidae).</title>
        <authorList>
            <person name="Pinto B.J."/>
            <person name="Weis J.J."/>
            <person name="Gamble T."/>
            <person name="Ode P.J."/>
            <person name="Paul R."/>
            <person name="Zaspel J.M."/>
        </authorList>
    </citation>
    <scope>NUCLEOTIDE SEQUENCE [LARGE SCALE GENOMIC DNA]</scope>
    <source>
        <strain evidence="7">CgM1</strain>
    </source>
</reference>
<dbReference type="PROSITE" id="PS00141">
    <property type="entry name" value="ASP_PROTEASE"/>
    <property type="match status" value="1"/>
</dbReference>
<evidence type="ECO:0000256" key="5">
    <source>
        <dbReference type="PROSITE-ProRule" id="PRU00134"/>
    </source>
</evidence>
<dbReference type="InterPro" id="IPR001969">
    <property type="entry name" value="Aspartic_peptidase_AS"/>
</dbReference>
<dbReference type="SUPFAM" id="SSF50630">
    <property type="entry name" value="Acid proteases"/>
    <property type="match status" value="1"/>
</dbReference>
<organism evidence="7 8">
    <name type="scientific">Cotesia glomerata</name>
    <name type="common">Lepidopteran parasitic wasp</name>
    <name type="synonym">Apanteles glomeratus</name>
    <dbReference type="NCBI Taxonomy" id="32391"/>
    <lineage>
        <taxon>Eukaryota</taxon>
        <taxon>Metazoa</taxon>
        <taxon>Ecdysozoa</taxon>
        <taxon>Arthropoda</taxon>
        <taxon>Hexapoda</taxon>
        <taxon>Insecta</taxon>
        <taxon>Pterygota</taxon>
        <taxon>Neoptera</taxon>
        <taxon>Endopterygota</taxon>
        <taxon>Hymenoptera</taxon>
        <taxon>Apocrita</taxon>
        <taxon>Ichneumonoidea</taxon>
        <taxon>Braconidae</taxon>
        <taxon>Microgastrinae</taxon>
        <taxon>Cotesia</taxon>
    </lineage>
</organism>
<keyword evidence="8" id="KW-1185">Reference proteome</keyword>
<dbReference type="Pfam" id="PF00077">
    <property type="entry name" value="RVP"/>
    <property type="match status" value="1"/>
</dbReference>
<dbReference type="PROSITE" id="PS50865">
    <property type="entry name" value="ZF_MYND_2"/>
    <property type="match status" value="1"/>
</dbReference>
<name>A0AAV7HTM4_COTGL</name>
<dbReference type="AlphaFoldDB" id="A0AAV7HTM4"/>
<evidence type="ECO:0000313" key="8">
    <source>
        <dbReference type="Proteomes" id="UP000826195"/>
    </source>
</evidence>
<evidence type="ECO:0000256" key="3">
    <source>
        <dbReference type="ARBA" id="ARBA00022801"/>
    </source>
</evidence>
<accession>A0AAV7HTM4</accession>
<dbReference type="InterPro" id="IPR021109">
    <property type="entry name" value="Peptidase_aspartic_dom_sf"/>
</dbReference>
<dbReference type="InterPro" id="IPR002893">
    <property type="entry name" value="Znf_MYND"/>
</dbReference>
<dbReference type="Gene3D" id="2.40.70.10">
    <property type="entry name" value="Acid Proteases"/>
    <property type="match status" value="1"/>
</dbReference>
<proteinExistence type="predicted"/>
<keyword evidence="4" id="KW-0862">Zinc</keyword>
<evidence type="ECO:0000256" key="4">
    <source>
        <dbReference type="ARBA" id="ARBA00022833"/>
    </source>
</evidence>
<dbReference type="Proteomes" id="UP000826195">
    <property type="component" value="Unassembled WGS sequence"/>
</dbReference>
<dbReference type="Pfam" id="PF01753">
    <property type="entry name" value="zf-MYND"/>
    <property type="match status" value="1"/>
</dbReference>
<sequence length="310" mass="34848">MGLDFLDAVIALWSRVDDPLPLKDQLDFAYNGLRPEYHQKTAWMHLLHDVFRVQPAGKRRRESVRAGPELIYRDVSGPMIGVEAKMSNEPLPDIFNIDIEPCGPVNQSSDASSSPGCNVKPPTIIDEDLLRQRQRCGVCGVEGKLWRCLGCKNAFYCSREHQKAGWPIHQWICVPIEERERIFFEVADEVCPMQSEGNDVRPFIDIRIGERAIKALLDTGSTMTCVREVDELNWVYGCGARVRPAPRNSAAVADGSMMSVQSLITLPLAINDEIMPIEVRVIPKLKYEMILGMDAIIAFGICYDGGSERW</sequence>
<keyword evidence="1" id="KW-0479">Metal-binding</keyword>
<evidence type="ECO:0000313" key="7">
    <source>
        <dbReference type="EMBL" id="KAH0534980.1"/>
    </source>
</evidence>
<protein>
    <recommendedName>
        <fullName evidence="6">MYND-type domain-containing protein</fullName>
    </recommendedName>
</protein>
<dbReference type="GO" id="GO:0008270">
    <property type="term" value="F:zinc ion binding"/>
    <property type="evidence" value="ECO:0007669"/>
    <property type="project" value="UniProtKB-KW"/>
</dbReference>
<dbReference type="GO" id="GO:0004190">
    <property type="term" value="F:aspartic-type endopeptidase activity"/>
    <property type="evidence" value="ECO:0007669"/>
    <property type="project" value="InterPro"/>
</dbReference>
<keyword evidence="3" id="KW-0378">Hydrolase</keyword>
<gene>
    <name evidence="7" type="ORF">KQX54_011248</name>
</gene>
<dbReference type="Gene3D" id="6.10.140.2220">
    <property type="match status" value="1"/>
</dbReference>
<evidence type="ECO:0000259" key="6">
    <source>
        <dbReference type="PROSITE" id="PS50865"/>
    </source>
</evidence>